<dbReference type="NCBIfam" id="TIGR03919">
    <property type="entry name" value="T7SS_EccB"/>
    <property type="match status" value="1"/>
</dbReference>
<dbReference type="Proteomes" id="UP000244649">
    <property type="component" value="Unassembled WGS sequence"/>
</dbReference>
<evidence type="ECO:0000313" key="3">
    <source>
        <dbReference type="Proteomes" id="UP000244649"/>
    </source>
</evidence>
<accession>A0A2T7WN24</accession>
<proteinExistence type="predicted"/>
<organism evidence="2 3">
    <name type="scientific">Microbacterium testaceum</name>
    <name type="common">Aureobacterium testaceum</name>
    <name type="synonym">Brevibacterium testaceum</name>
    <dbReference type="NCBI Taxonomy" id="2033"/>
    <lineage>
        <taxon>Bacteria</taxon>
        <taxon>Bacillati</taxon>
        <taxon>Actinomycetota</taxon>
        <taxon>Actinomycetes</taxon>
        <taxon>Micrococcales</taxon>
        <taxon>Microbacteriaceae</taxon>
        <taxon>Microbacterium</taxon>
    </lineage>
</organism>
<dbReference type="GO" id="GO:0005576">
    <property type="term" value="C:extracellular region"/>
    <property type="evidence" value="ECO:0007669"/>
    <property type="project" value="TreeGrafter"/>
</dbReference>
<keyword evidence="1" id="KW-1133">Transmembrane helix</keyword>
<comment type="caution">
    <text evidence="2">The sequence shown here is derived from an EMBL/GenBank/DDBJ whole genome shotgun (WGS) entry which is preliminary data.</text>
</comment>
<dbReference type="AlphaFoldDB" id="A0A2T7WN24"/>
<dbReference type="Pfam" id="PF05108">
    <property type="entry name" value="T7SS_ESX1_EccB"/>
    <property type="match status" value="1"/>
</dbReference>
<keyword evidence="1" id="KW-0472">Membrane</keyword>
<dbReference type="Gene3D" id="3.30.2390.20">
    <property type="entry name" value="Type VII secretion system EccB, repeat 1 domain"/>
    <property type="match status" value="1"/>
</dbReference>
<name>A0A2T7WN24_MICTE</name>
<dbReference type="PANTHER" id="PTHR40765">
    <property type="entry name" value="ESX-2 SECRETION SYSTEM ATPASE ECCB2"/>
    <property type="match status" value="1"/>
</dbReference>
<evidence type="ECO:0000313" key="2">
    <source>
        <dbReference type="EMBL" id="PVE75372.1"/>
    </source>
</evidence>
<protein>
    <submittedName>
        <fullName evidence="2">Type VII secretion protein EccB</fullName>
    </submittedName>
</protein>
<dbReference type="InterPro" id="IPR044857">
    <property type="entry name" value="T7SS_EccB_R1"/>
</dbReference>
<sequence>MATKGDLIEAQNFSRRRLLTAFVSGAPGGKELQPASPLRAVIAAISLSVLVVLVGVFYGLIRPGLPTGWENGKLVLVSDTGARFVTVDGVLHPVINTASARLLLPANDYAVISTDQATLEGTPVGETLGITGAPDELPPASGLLNTGWSACVSDDSGIDVRISAAAGPAPATDRAVVVSVDGILHVVQGDRSFAVSSEDADAVLRAAGISSLSPLTVPAAWLDLFTSGTALTPITLQNYGQDVAGTSLRVGQVVRQAGAADDERFLVQTGGVLEALSPLAWQLYQLGSGSALGGQVTEVTADEIRSLPTAAQGLGDDWPRVGFETVAAGQRPCAVLQPGEGQAVTALATQPSATAVAAGVRVDPSHGALVRAGGRGDQSASVLTLVDATGTAFPLPGATDETVARLGYGTGDVGAIADGWTALLATGPSLSESAAQRTPEAK</sequence>
<keyword evidence="1" id="KW-0812">Transmembrane</keyword>
<reference evidence="2 3" key="1">
    <citation type="submission" date="2018-04" db="EMBL/GenBank/DDBJ databases">
        <authorList>
            <person name="Go L.Y."/>
            <person name="Mitchell J.A."/>
        </authorList>
    </citation>
    <scope>NUCLEOTIDE SEQUENCE [LARGE SCALE GENOMIC DNA]</scope>
    <source>
        <strain evidence="2 3">TPD7010</strain>
    </source>
</reference>
<dbReference type="InterPro" id="IPR007795">
    <property type="entry name" value="T7SS_EccB"/>
</dbReference>
<dbReference type="PANTHER" id="PTHR40765:SF2">
    <property type="entry name" value="ESX-2 SECRETION SYSTEM ATPASE ECCB2"/>
    <property type="match status" value="1"/>
</dbReference>
<feature type="transmembrane region" description="Helical" evidence="1">
    <location>
        <begin position="40"/>
        <end position="61"/>
    </location>
</feature>
<gene>
    <name evidence="2" type="primary">eccB</name>
    <name evidence="2" type="ORF">DC432_07050</name>
</gene>
<dbReference type="EMBL" id="QDFT01000013">
    <property type="protein sequence ID" value="PVE75372.1"/>
    <property type="molecule type" value="Genomic_DNA"/>
</dbReference>
<dbReference type="RefSeq" id="WP_116537262.1">
    <property type="nucleotide sequence ID" value="NZ_QDFT01000013.1"/>
</dbReference>
<evidence type="ECO:0000256" key="1">
    <source>
        <dbReference type="SAM" id="Phobius"/>
    </source>
</evidence>